<dbReference type="InterPro" id="IPR036513">
    <property type="entry name" value="STAS_dom_sf"/>
</dbReference>
<dbReference type="InterPro" id="IPR038396">
    <property type="entry name" value="SpoIIAA-like_sf"/>
</dbReference>
<dbReference type="RefSeq" id="WP_091692273.1">
    <property type="nucleotide sequence ID" value="NZ_FPBF01000002.1"/>
</dbReference>
<organism evidence="1 2">
    <name type="scientific">Algoriphagus locisalis</name>
    <dbReference type="NCBI Taxonomy" id="305507"/>
    <lineage>
        <taxon>Bacteria</taxon>
        <taxon>Pseudomonadati</taxon>
        <taxon>Bacteroidota</taxon>
        <taxon>Cytophagia</taxon>
        <taxon>Cytophagales</taxon>
        <taxon>Cyclobacteriaceae</taxon>
        <taxon>Algoriphagus</taxon>
    </lineage>
</organism>
<dbReference type="EMBL" id="FPBF01000002">
    <property type="protein sequence ID" value="SFT70949.1"/>
    <property type="molecule type" value="Genomic_DNA"/>
</dbReference>
<sequence>MLQILEQTENNIIATKASGKLTEVDYKKLLPLLKNALGKHSKIRWYFEMVDFEGWELKAFWEDVKSDTKHANDFDKVAMVGEKKWEEKMSDLMGFFSSGEVKYFDISEKETAFKWIKK</sequence>
<gene>
    <name evidence="1" type="ORF">SAMN04489724_1736</name>
</gene>
<reference evidence="2" key="1">
    <citation type="submission" date="2016-10" db="EMBL/GenBank/DDBJ databases">
        <authorList>
            <person name="Varghese N."/>
            <person name="Submissions S."/>
        </authorList>
    </citation>
    <scope>NUCLEOTIDE SEQUENCE [LARGE SCALE GENOMIC DNA]</scope>
    <source>
        <strain evidence="2">DSM 23445</strain>
    </source>
</reference>
<protein>
    <submittedName>
        <fullName evidence="1">SpoIIAA-like</fullName>
    </submittedName>
</protein>
<evidence type="ECO:0000313" key="2">
    <source>
        <dbReference type="Proteomes" id="UP000199673"/>
    </source>
</evidence>
<evidence type="ECO:0000313" key="1">
    <source>
        <dbReference type="EMBL" id="SFT70949.1"/>
    </source>
</evidence>
<dbReference type="AlphaFoldDB" id="A0A1I7A7P1"/>
<keyword evidence="2" id="KW-1185">Reference proteome</keyword>
<dbReference type="SUPFAM" id="SSF52091">
    <property type="entry name" value="SpoIIaa-like"/>
    <property type="match status" value="1"/>
</dbReference>
<accession>A0A1I7A7P1</accession>
<dbReference type="InterPro" id="IPR021866">
    <property type="entry name" value="SpoIIAA-like"/>
</dbReference>
<dbReference type="Proteomes" id="UP000199673">
    <property type="component" value="Unassembled WGS sequence"/>
</dbReference>
<dbReference type="Gene3D" id="3.40.50.10600">
    <property type="entry name" value="SpoIIaa-like domains"/>
    <property type="match status" value="1"/>
</dbReference>
<dbReference type="OrthoDB" id="9811577at2"/>
<name>A0A1I7A7P1_9BACT</name>
<dbReference type="Pfam" id="PF11964">
    <property type="entry name" value="SpoIIAA-like"/>
    <property type="match status" value="1"/>
</dbReference>
<proteinExistence type="predicted"/>
<dbReference type="STRING" id="305507.SAMN04489724_1736"/>